<evidence type="ECO:0000256" key="3">
    <source>
        <dbReference type="ARBA" id="ARBA00012452"/>
    </source>
</evidence>
<feature type="domain" description="GST N-terminal" evidence="7">
    <location>
        <begin position="2"/>
        <end position="83"/>
    </location>
</feature>
<dbReference type="SFLD" id="SFLDS00019">
    <property type="entry name" value="Glutathione_Transferase_(cytos"/>
    <property type="match status" value="1"/>
</dbReference>
<feature type="domain" description="GST C-terminal" evidence="8">
    <location>
        <begin position="89"/>
        <end position="214"/>
    </location>
</feature>
<proteinExistence type="inferred from homology"/>
<dbReference type="CDD" id="cd03177">
    <property type="entry name" value="GST_C_Delta_Epsilon"/>
    <property type="match status" value="1"/>
</dbReference>
<dbReference type="FunFam" id="1.20.1050.10:FF:000007">
    <property type="entry name" value="Glutathione S-transferase 1-1"/>
    <property type="match status" value="1"/>
</dbReference>
<dbReference type="Gene3D" id="1.20.1050.10">
    <property type="match status" value="1"/>
</dbReference>
<dbReference type="AlphaFoldDB" id="A0A9J6BVE2"/>
<reference evidence="9" key="1">
    <citation type="submission" date="2021-03" db="EMBL/GenBank/DDBJ databases">
        <title>Chromosome level genome of the anhydrobiotic midge Polypedilum vanderplanki.</title>
        <authorList>
            <person name="Yoshida Y."/>
            <person name="Kikawada T."/>
            <person name="Gusev O."/>
        </authorList>
    </citation>
    <scope>NUCLEOTIDE SEQUENCE</scope>
    <source>
        <strain evidence="9">NIAS01</strain>
        <tissue evidence="9">Whole body or cell culture</tissue>
    </source>
</reference>
<comment type="similarity">
    <text evidence="1">Belongs to the GST superfamily. Theta family.</text>
</comment>
<evidence type="ECO:0000256" key="5">
    <source>
        <dbReference type="ARBA" id="ARBA00041523"/>
    </source>
</evidence>
<dbReference type="PROSITE" id="PS50404">
    <property type="entry name" value="GST_NTER"/>
    <property type="match status" value="1"/>
</dbReference>
<organism evidence="9 10">
    <name type="scientific">Polypedilum vanderplanki</name>
    <name type="common">Sleeping chironomid midge</name>
    <dbReference type="NCBI Taxonomy" id="319348"/>
    <lineage>
        <taxon>Eukaryota</taxon>
        <taxon>Metazoa</taxon>
        <taxon>Ecdysozoa</taxon>
        <taxon>Arthropoda</taxon>
        <taxon>Hexapoda</taxon>
        <taxon>Insecta</taxon>
        <taxon>Pterygota</taxon>
        <taxon>Neoptera</taxon>
        <taxon>Endopterygota</taxon>
        <taxon>Diptera</taxon>
        <taxon>Nematocera</taxon>
        <taxon>Chironomoidea</taxon>
        <taxon>Chironomidae</taxon>
        <taxon>Chironominae</taxon>
        <taxon>Polypedilum</taxon>
        <taxon>Polypedilum</taxon>
    </lineage>
</organism>
<evidence type="ECO:0000256" key="6">
    <source>
        <dbReference type="ARBA" id="ARBA00047960"/>
    </source>
</evidence>
<dbReference type="PANTHER" id="PTHR43969">
    <property type="entry name" value="GLUTATHIONE S TRANSFERASE D10, ISOFORM A-RELATED"/>
    <property type="match status" value="1"/>
</dbReference>
<dbReference type="InterPro" id="IPR036282">
    <property type="entry name" value="Glutathione-S-Trfase_C_sf"/>
</dbReference>
<evidence type="ECO:0000256" key="4">
    <source>
        <dbReference type="ARBA" id="ARBA00022679"/>
    </source>
</evidence>
<keyword evidence="10" id="KW-1185">Reference proteome</keyword>
<dbReference type="InterPro" id="IPR004045">
    <property type="entry name" value="Glutathione_S-Trfase_N"/>
</dbReference>
<dbReference type="SFLD" id="SFLDG01153">
    <property type="entry name" value="Main.4:_Theta-like"/>
    <property type="match status" value="1"/>
</dbReference>
<comment type="caution">
    <text evidence="9">The sequence shown here is derived from an EMBL/GenBank/DDBJ whole genome shotgun (WGS) entry which is preliminary data.</text>
</comment>
<dbReference type="EMBL" id="JADBJN010000003">
    <property type="protein sequence ID" value="KAG5673499.1"/>
    <property type="molecule type" value="Genomic_DNA"/>
</dbReference>
<sequence>MGKVTLYFTAGSMPSRACLLLLRTLNVDVEIKQVDLLEGEQHNESFLKINPVGKIPVLVDDGFTLSESRAILAYLVNSRKPGDKLYPTDAKKRAVIDQRLYYDATVVFPALVAIVRPSLYNKVTEVSQESKNNLIKILRILEGYLKGHNYFAGDDLTIADFSILPNITSVVEFGFDLSKELPNLDKWYKKMQSVPGFDENKAGAKLLADIMTKIIGTSVF</sequence>
<dbReference type="InterPro" id="IPR040079">
    <property type="entry name" value="Glutathione_S-Trfase"/>
</dbReference>
<dbReference type="InterPro" id="IPR004046">
    <property type="entry name" value="GST_C"/>
</dbReference>
<name>A0A9J6BVE2_POLVA</name>
<dbReference type="OrthoDB" id="2309723at2759"/>
<dbReference type="Gene3D" id="3.40.30.10">
    <property type="entry name" value="Glutaredoxin"/>
    <property type="match status" value="1"/>
</dbReference>
<dbReference type="Pfam" id="PF00043">
    <property type="entry name" value="GST_C"/>
    <property type="match status" value="1"/>
</dbReference>
<dbReference type="SUPFAM" id="SSF47616">
    <property type="entry name" value="GST C-terminal domain-like"/>
    <property type="match status" value="1"/>
</dbReference>
<protein>
    <recommendedName>
        <fullName evidence="3">glutathione transferase</fullName>
        <ecNumber evidence="3">2.5.1.18</ecNumber>
    </recommendedName>
    <alternativeName>
        <fullName evidence="5">GST class-theta</fullName>
    </alternativeName>
</protein>
<evidence type="ECO:0000256" key="2">
    <source>
        <dbReference type="ARBA" id="ARBA00011738"/>
    </source>
</evidence>
<dbReference type="SUPFAM" id="SSF52833">
    <property type="entry name" value="Thioredoxin-like"/>
    <property type="match status" value="1"/>
</dbReference>
<comment type="catalytic activity">
    <reaction evidence="6">
        <text>RX + glutathione = an S-substituted glutathione + a halide anion + H(+)</text>
        <dbReference type="Rhea" id="RHEA:16437"/>
        <dbReference type="ChEBI" id="CHEBI:15378"/>
        <dbReference type="ChEBI" id="CHEBI:16042"/>
        <dbReference type="ChEBI" id="CHEBI:17792"/>
        <dbReference type="ChEBI" id="CHEBI:57925"/>
        <dbReference type="ChEBI" id="CHEBI:90779"/>
        <dbReference type="EC" id="2.5.1.18"/>
    </reaction>
</comment>
<dbReference type="InterPro" id="IPR010987">
    <property type="entry name" value="Glutathione-S-Trfase_C-like"/>
</dbReference>
<dbReference type="InterPro" id="IPR036249">
    <property type="entry name" value="Thioredoxin-like_sf"/>
</dbReference>
<evidence type="ECO:0000313" key="10">
    <source>
        <dbReference type="Proteomes" id="UP001107558"/>
    </source>
</evidence>
<dbReference type="SFLD" id="SFLDG00358">
    <property type="entry name" value="Main_(cytGST)"/>
    <property type="match status" value="1"/>
</dbReference>
<evidence type="ECO:0000313" key="9">
    <source>
        <dbReference type="EMBL" id="KAG5673499.1"/>
    </source>
</evidence>
<evidence type="ECO:0000259" key="8">
    <source>
        <dbReference type="PROSITE" id="PS50405"/>
    </source>
</evidence>
<evidence type="ECO:0000259" key="7">
    <source>
        <dbReference type="PROSITE" id="PS50404"/>
    </source>
</evidence>
<gene>
    <name evidence="9" type="ORF">PVAND_003543</name>
</gene>
<keyword evidence="4" id="KW-0808">Transferase</keyword>
<dbReference type="EC" id="2.5.1.18" evidence="3"/>
<comment type="subunit">
    <text evidence="2">Homodimer.</text>
</comment>
<evidence type="ECO:0000256" key="1">
    <source>
        <dbReference type="ARBA" id="ARBA00009899"/>
    </source>
</evidence>
<dbReference type="PANTHER" id="PTHR43969:SF9">
    <property type="entry name" value="GLUTATHIONE S TRANSFERASE D10, ISOFORM A-RELATED"/>
    <property type="match status" value="1"/>
</dbReference>
<dbReference type="Proteomes" id="UP001107558">
    <property type="component" value="Chromosome 3"/>
</dbReference>
<accession>A0A9J6BVE2</accession>
<dbReference type="GO" id="GO:0004364">
    <property type="term" value="F:glutathione transferase activity"/>
    <property type="evidence" value="ECO:0007669"/>
    <property type="project" value="UniProtKB-EC"/>
</dbReference>
<dbReference type="GO" id="GO:0006749">
    <property type="term" value="P:glutathione metabolic process"/>
    <property type="evidence" value="ECO:0007669"/>
    <property type="project" value="TreeGrafter"/>
</dbReference>
<dbReference type="Pfam" id="PF02798">
    <property type="entry name" value="GST_N"/>
    <property type="match status" value="1"/>
</dbReference>
<dbReference type="PROSITE" id="PS50405">
    <property type="entry name" value="GST_CTER"/>
    <property type="match status" value="1"/>
</dbReference>